<gene>
    <name evidence="1" type="ORF">DHEL01_v206345</name>
</gene>
<reference evidence="1" key="1">
    <citation type="submission" date="2017-09" db="EMBL/GenBank/DDBJ databases">
        <title>Polyketide synthases of a Diaporthe helianthi virulent isolate.</title>
        <authorList>
            <person name="Baroncelli R."/>
        </authorList>
    </citation>
    <scope>NUCLEOTIDE SEQUENCE [LARGE SCALE GENOMIC DNA]</scope>
    <source>
        <strain evidence="1">7/96</strain>
    </source>
</reference>
<evidence type="ECO:0000313" key="1">
    <source>
        <dbReference type="EMBL" id="POS75257.1"/>
    </source>
</evidence>
<name>A0A2P5HYD8_DIAHE</name>
<dbReference type="Proteomes" id="UP000094444">
    <property type="component" value="Unassembled WGS sequence"/>
</dbReference>
<dbReference type="AlphaFoldDB" id="A0A2P5HYD8"/>
<comment type="caution">
    <text evidence="1">The sequence shown here is derived from an EMBL/GenBank/DDBJ whole genome shotgun (WGS) entry which is preliminary data.</text>
</comment>
<dbReference type="OrthoDB" id="5201397at2759"/>
<organism evidence="1 2">
    <name type="scientific">Diaporthe helianthi</name>
    <dbReference type="NCBI Taxonomy" id="158607"/>
    <lineage>
        <taxon>Eukaryota</taxon>
        <taxon>Fungi</taxon>
        <taxon>Dikarya</taxon>
        <taxon>Ascomycota</taxon>
        <taxon>Pezizomycotina</taxon>
        <taxon>Sordariomycetes</taxon>
        <taxon>Sordariomycetidae</taxon>
        <taxon>Diaporthales</taxon>
        <taxon>Diaporthaceae</taxon>
        <taxon>Diaporthe</taxon>
    </lineage>
</organism>
<keyword evidence="2" id="KW-1185">Reference proteome</keyword>
<evidence type="ECO:0000313" key="2">
    <source>
        <dbReference type="Proteomes" id="UP000094444"/>
    </source>
</evidence>
<dbReference type="InParanoid" id="A0A2P5HYD8"/>
<accession>A0A2P5HYD8</accession>
<proteinExistence type="predicted"/>
<sequence>MSKRVQSFKAWGYIVEPDAKGFKNVDFSNDEKHCNIFHPDTVDPSIPINTFAVTKNLGILNIHRAFNDSSFFDDRPRDKKLRLRDQIVSYWSSVENRDLKGLKQMVYKGVIERNLREHMENVYEWKEVHQWNELTIKASETDPAYQLLLKKTPFMAGVQKMLDEYADKFAGKKIQSCTFEPFGSGLFDFTITLT</sequence>
<dbReference type="EMBL" id="MAVT02000510">
    <property type="protein sequence ID" value="POS75257.1"/>
    <property type="molecule type" value="Genomic_DNA"/>
</dbReference>
<protein>
    <submittedName>
        <fullName evidence="1">Uncharacterized protein</fullName>
    </submittedName>
</protein>